<accession>A0A5C8ZPT9</accession>
<gene>
    <name evidence="2" type="ORF">FVW59_14040</name>
</gene>
<evidence type="ECO:0000313" key="2">
    <source>
        <dbReference type="EMBL" id="TXS90458.1"/>
    </source>
</evidence>
<sequence>MNPQFVRVVETLYESTFEPGQLEVFLEEMAELTDSAAAGIYCCDDNTRHSGFVSSIGISAGELTAREREAGFHREVGRHMSPPPRSGSITYTQDLLPGKRLHRERLFSHFLQPQGLEQAGCLYVEHGGHHTVTASFMRKTGRGKYREQDKALFSKVMPHLQRSFRLKRHTAGLPLGLSSAWELMDMLSYGVILFNSRQEVIYLNPQAERIVADNDGVVLNTRYLGACRSGESQQLRNLLRATIASTIDPAVPLGGGDLLVSRPSGKRAYSVMIHPLTPSVFSDDQCPAAAVILQDPEQASEAPLARMRSLYDLTTAESRVANEIMQGHSLEICAQNLGHSVSTSRNLLKRVFAKTETGRQNELVSLLLRSPLGLQSAQT</sequence>
<name>A0A5C8ZPT9_9GAMM</name>
<dbReference type="GO" id="GO:0006355">
    <property type="term" value="P:regulation of DNA-templated transcription"/>
    <property type="evidence" value="ECO:0007669"/>
    <property type="project" value="InterPro"/>
</dbReference>
<dbReference type="SMART" id="SM00421">
    <property type="entry name" value="HTH_LUXR"/>
    <property type="match status" value="1"/>
</dbReference>
<dbReference type="InterPro" id="IPR000792">
    <property type="entry name" value="Tscrpt_reg_LuxR_C"/>
</dbReference>
<dbReference type="AlphaFoldDB" id="A0A5C8ZPT9"/>
<comment type="caution">
    <text evidence="2">The sequence shown here is derived from an EMBL/GenBank/DDBJ whole genome shotgun (WGS) entry which is preliminary data.</text>
</comment>
<keyword evidence="3" id="KW-1185">Reference proteome</keyword>
<reference evidence="2 3" key="1">
    <citation type="submission" date="2019-08" db="EMBL/GenBank/DDBJ databases">
        <title>Parahaliea maris sp. nov., isolated from the surface seawater.</title>
        <authorList>
            <person name="Liu Y."/>
        </authorList>
    </citation>
    <scope>NUCLEOTIDE SEQUENCE [LARGE SCALE GENOMIC DNA]</scope>
    <source>
        <strain evidence="2 3">S2-26</strain>
    </source>
</reference>
<evidence type="ECO:0000259" key="1">
    <source>
        <dbReference type="SMART" id="SM00421"/>
    </source>
</evidence>
<dbReference type="OrthoDB" id="5560285at2"/>
<evidence type="ECO:0000313" key="3">
    <source>
        <dbReference type="Proteomes" id="UP000321933"/>
    </source>
</evidence>
<dbReference type="InterPro" id="IPR016032">
    <property type="entry name" value="Sig_transdc_resp-reg_C-effctor"/>
</dbReference>
<dbReference type="Proteomes" id="UP000321933">
    <property type="component" value="Unassembled WGS sequence"/>
</dbReference>
<dbReference type="InterPro" id="IPR036388">
    <property type="entry name" value="WH-like_DNA-bd_sf"/>
</dbReference>
<proteinExistence type="predicted"/>
<protein>
    <submittedName>
        <fullName evidence="2">Helix-turn-helix transcriptional regulator</fullName>
    </submittedName>
</protein>
<organism evidence="2 3">
    <name type="scientific">Parahaliea aestuarii</name>
    <dbReference type="NCBI Taxonomy" id="1852021"/>
    <lineage>
        <taxon>Bacteria</taxon>
        <taxon>Pseudomonadati</taxon>
        <taxon>Pseudomonadota</taxon>
        <taxon>Gammaproteobacteria</taxon>
        <taxon>Cellvibrionales</taxon>
        <taxon>Halieaceae</taxon>
        <taxon>Parahaliea</taxon>
    </lineage>
</organism>
<feature type="domain" description="HTH luxR-type" evidence="1">
    <location>
        <begin position="310"/>
        <end position="367"/>
    </location>
</feature>
<dbReference type="EMBL" id="VRYZ01000006">
    <property type="protein sequence ID" value="TXS90458.1"/>
    <property type="molecule type" value="Genomic_DNA"/>
</dbReference>
<dbReference type="SUPFAM" id="SSF46894">
    <property type="entry name" value="C-terminal effector domain of the bipartite response regulators"/>
    <property type="match status" value="1"/>
</dbReference>
<dbReference type="RefSeq" id="WP_148064984.1">
    <property type="nucleotide sequence ID" value="NZ_VRYZ01000006.1"/>
</dbReference>
<dbReference type="Gene3D" id="1.10.10.10">
    <property type="entry name" value="Winged helix-like DNA-binding domain superfamily/Winged helix DNA-binding domain"/>
    <property type="match status" value="1"/>
</dbReference>
<dbReference type="GO" id="GO:0003677">
    <property type="term" value="F:DNA binding"/>
    <property type="evidence" value="ECO:0007669"/>
    <property type="project" value="InterPro"/>
</dbReference>